<dbReference type="EMBL" id="PDUG01000006">
    <property type="protein sequence ID" value="PIC19150.1"/>
    <property type="molecule type" value="Genomic_DNA"/>
</dbReference>
<evidence type="ECO:0000256" key="1">
    <source>
        <dbReference type="SAM" id="Coils"/>
    </source>
</evidence>
<sequence length="175" mass="20822">MSMSDEWKEQALHFDYENPKPAAFYLNCLERMFNEIASNATEEQRDSFKRMKRNLYLDHIKTITLIKNKTGGKIDEDKEKAKKWMGEYEHVKLFALEGNGRITTEEALEEAKHKRAEAVKEMEKLQLELADIDDKLIAQEKEYKELMEKMEVENEREIVCHYEKMADFQMKLAMM</sequence>
<gene>
    <name evidence="2" type="primary">Cnig_chr_X.g24796</name>
    <name evidence="2" type="ORF">B9Z55_024796</name>
</gene>
<dbReference type="Proteomes" id="UP000230233">
    <property type="component" value="Chromosome X"/>
</dbReference>
<name>A0A2G5SVV2_9PELO</name>
<comment type="caution">
    <text evidence="2">The sequence shown here is derived from an EMBL/GenBank/DDBJ whole genome shotgun (WGS) entry which is preliminary data.</text>
</comment>
<evidence type="ECO:0000313" key="2">
    <source>
        <dbReference type="EMBL" id="PIC19150.1"/>
    </source>
</evidence>
<dbReference type="OrthoDB" id="10352655at2759"/>
<dbReference type="AlphaFoldDB" id="A0A2G5SVV2"/>
<keyword evidence="1" id="KW-0175">Coiled coil</keyword>
<accession>A0A2G5SVV2</accession>
<organism evidence="2 3">
    <name type="scientific">Caenorhabditis nigoni</name>
    <dbReference type="NCBI Taxonomy" id="1611254"/>
    <lineage>
        <taxon>Eukaryota</taxon>
        <taxon>Metazoa</taxon>
        <taxon>Ecdysozoa</taxon>
        <taxon>Nematoda</taxon>
        <taxon>Chromadorea</taxon>
        <taxon>Rhabditida</taxon>
        <taxon>Rhabditina</taxon>
        <taxon>Rhabditomorpha</taxon>
        <taxon>Rhabditoidea</taxon>
        <taxon>Rhabditidae</taxon>
        <taxon>Peloderinae</taxon>
        <taxon>Caenorhabditis</taxon>
    </lineage>
</organism>
<evidence type="ECO:0000313" key="3">
    <source>
        <dbReference type="Proteomes" id="UP000230233"/>
    </source>
</evidence>
<proteinExistence type="predicted"/>
<reference evidence="3" key="1">
    <citation type="submission" date="2017-10" db="EMBL/GenBank/DDBJ databases">
        <title>Rapid genome shrinkage in a self-fertile nematode reveals novel sperm competition proteins.</title>
        <authorList>
            <person name="Yin D."/>
            <person name="Schwarz E.M."/>
            <person name="Thomas C.G."/>
            <person name="Felde R.L."/>
            <person name="Korf I.F."/>
            <person name="Cutter A.D."/>
            <person name="Schartner C.M."/>
            <person name="Ralston E.J."/>
            <person name="Meyer B.J."/>
            <person name="Haag E.S."/>
        </authorList>
    </citation>
    <scope>NUCLEOTIDE SEQUENCE [LARGE SCALE GENOMIC DNA]</scope>
    <source>
        <strain evidence="3">JU1422</strain>
    </source>
</reference>
<protein>
    <submittedName>
        <fullName evidence="2">Uncharacterized protein</fullName>
    </submittedName>
</protein>
<feature type="coiled-coil region" evidence="1">
    <location>
        <begin position="101"/>
        <end position="156"/>
    </location>
</feature>
<keyword evidence="3" id="KW-1185">Reference proteome</keyword>